<dbReference type="GO" id="GO:0006526">
    <property type="term" value="P:L-arginine biosynthetic process"/>
    <property type="evidence" value="ECO:0007669"/>
    <property type="project" value="UniProtKB-UniRule"/>
</dbReference>
<dbReference type="PRINTS" id="PR00099">
    <property type="entry name" value="CPSGATASE"/>
</dbReference>
<evidence type="ECO:0000256" key="4">
    <source>
        <dbReference type="ARBA" id="ARBA00022741"/>
    </source>
</evidence>
<evidence type="ECO:0000256" key="8">
    <source>
        <dbReference type="HAMAP-Rule" id="MF_01209"/>
    </source>
</evidence>
<dbReference type="Gene3D" id="3.50.30.20">
    <property type="entry name" value="Carbamoyl-phosphate synthase small subunit, N-terminal domain"/>
    <property type="match status" value="1"/>
</dbReference>
<dbReference type="SUPFAM" id="SSF52021">
    <property type="entry name" value="Carbamoyl phosphate synthetase, small subunit N-terminal domain"/>
    <property type="match status" value="1"/>
</dbReference>
<dbReference type="PANTHER" id="PTHR43418:SF7">
    <property type="entry name" value="CARBAMOYL-PHOSPHATE SYNTHASE SMALL CHAIN"/>
    <property type="match status" value="1"/>
</dbReference>
<feature type="active site" description="Nucleophile" evidence="8">
    <location>
        <position position="245"/>
    </location>
</feature>
<dbReference type="NCBIfam" id="TIGR01368">
    <property type="entry name" value="CPSaseIIsmall"/>
    <property type="match status" value="1"/>
</dbReference>
<proteinExistence type="inferred from homology"/>
<keyword evidence="8" id="KW-0665">Pyrimidine biosynthesis</keyword>
<dbReference type="PROSITE" id="PS51273">
    <property type="entry name" value="GATASE_TYPE_1"/>
    <property type="match status" value="1"/>
</dbReference>
<feature type="binding site" evidence="8">
    <location>
        <position position="289"/>
    </location>
    <ligand>
        <name>L-glutamine</name>
        <dbReference type="ChEBI" id="CHEBI:58359"/>
    </ligand>
</feature>
<feature type="binding site" evidence="8">
    <location>
        <position position="46"/>
    </location>
    <ligand>
        <name>L-glutamine</name>
        <dbReference type="ChEBI" id="CHEBI:58359"/>
    </ligand>
</feature>
<dbReference type="GO" id="GO:0005524">
    <property type="term" value="F:ATP binding"/>
    <property type="evidence" value="ECO:0007669"/>
    <property type="project" value="UniProtKB-UniRule"/>
</dbReference>
<dbReference type="InterPro" id="IPR017926">
    <property type="entry name" value="GATASE"/>
</dbReference>
<feature type="region of interest" description="CPSase" evidence="8">
    <location>
        <begin position="1"/>
        <end position="166"/>
    </location>
</feature>
<dbReference type="SUPFAM" id="SSF52317">
    <property type="entry name" value="Class I glutamine amidotransferase-like"/>
    <property type="match status" value="1"/>
</dbReference>
<dbReference type="PANTHER" id="PTHR43418">
    <property type="entry name" value="MULTIFUNCTIONAL TRYPTOPHAN BIOSYNTHESIS PROTEIN-RELATED"/>
    <property type="match status" value="1"/>
</dbReference>
<comment type="catalytic activity">
    <reaction evidence="8">
        <text>L-glutamine + H2O = L-glutamate + NH4(+)</text>
        <dbReference type="Rhea" id="RHEA:15889"/>
        <dbReference type="ChEBI" id="CHEBI:15377"/>
        <dbReference type="ChEBI" id="CHEBI:28938"/>
        <dbReference type="ChEBI" id="CHEBI:29985"/>
        <dbReference type="ChEBI" id="CHEBI:58359"/>
    </reaction>
</comment>
<feature type="binding site" evidence="8">
    <location>
        <position position="290"/>
    </location>
    <ligand>
        <name>L-glutamine</name>
        <dbReference type="ChEBI" id="CHEBI:58359"/>
    </ligand>
</feature>
<feature type="active site" evidence="8">
    <location>
        <position position="330"/>
    </location>
</feature>
<comment type="catalytic activity">
    <reaction evidence="7 8">
        <text>hydrogencarbonate + L-glutamine + 2 ATP + H2O = carbamoyl phosphate + L-glutamate + 2 ADP + phosphate + 2 H(+)</text>
        <dbReference type="Rhea" id="RHEA:18633"/>
        <dbReference type="ChEBI" id="CHEBI:15377"/>
        <dbReference type="ChEBI" id="CHEBI:15378"/>
        <dbReference type="ChEBI" id="CHEBI:17544"/>
        <dbReference type="ChEBI" id="CHEBI:29985"/>
        <dbReference type="ChEBI" id="CHEBI:30616"/>
        <dbReference type="ChEBI" id="CHEBI:43474"/>
        <dbReference type="ChEBI" id="CHEBI:58228"/>
        <dbReference type="ChEBI" id="CHEBI:58359"/>
        <dbReference type="ChEBI" id="CHEBI:456216"/>
        <dbReference type="EC" id="6.3.5.5"/>
    </reaction>
</comment>
<evidence type="ECO:0000256" key="7">
    <source>
        <dbReference type="ARBA" id="ARBA00048816"/>
    </source>
</evidence>
<dbReference type="NCBIfam" id="NF009475">
    <property type="entry name" value="PRK12838.1"/>
    <property type="match status" value="1"/>
</dbReference>
<keyword evidence="3 8" id="KW-0436">Ligase</keyword>
<dbReference type="PRINTS" id="PR00097">
    <property type="entry name" value="ANTSNTHASEII"/>
</dbReference>
<keyword evidence="11" id="KW-1185">Reference proteome</keyword>
<evidence type="ECO:0000259" key="9">
    <source>
        <dbReference type="SMART" id="SM01097"/>
    </source>
</evidence>
<keyword evidence="6 8" id="KW-0315">Glutamine amidotransferase</keyword>
<evidence type="ECO:0000313" key="10">
    <source>
        <dbReference type="EMBL" id="MCG3418544.1"/>
    </source>
</evidence>
<keyword evidence="8" id="KW-0055">Arginine biosynthesis</keyword>
<comment type="caution">
    <text evidence="10">The sequence shown here is derived from an EMBL/GenBank/DDBJ whole genome shotgun (WGS) entry which is preliminary data.</text>
</comment>
<comment type="similarity">
    <text evidence="2 8">Belongs to the CarA family.</text>
</comment>
<evidence type="ECO:0000256" key="2">
    <source>
        <dbReference type="ARBA" id="ARBA00007800"/>
    </source>
</evidence>
<accession>A0AAW5B4Q5</accession>
<evidence type="ECO:0000256" key="3">
    <source>
        <dbReference type="ARBA" id="ARBA00022598"/>
    </source>
</evidence>
<dbReference type="CDD" id="cd01744">
    <property type="entry name" value="GATase1_CPSase"/>
    <property type="match status" value="1"/>
</dbReference>
<dbReference type="InterPro" id="IPR035686">
    <property type="entry name" value="CPSase_GATase1"/>
</dbReference>
<feature type="binding site" evidence="8">
    <location>
        <position position="218"/>
    </location>
    <ligand>
        <name>L-glutamine</name>
        <dbReference type="ChEBI" id="CHEBI:58359"/>
    </ligand>
</feature>
<keyword evidence="8" id="KW-0028">Amino-acid biosynthesis</keyword>
<dbReference type="InterPro" id="IPR050472">
    <property type="entry name" value="Anth_synth/Amidotransfase"/>
</dbReference>
<dbReference type="GO" id="GO:0006207">
    <property type="term" value="P:'de novo' pyrimidine nucleobase biosynthetic process"/>
    <property type="evidence" value="ECO:0007669"/>
    <property type="project" value="InterPro"/>
</dbReference>
<gene>
    <name evidence="8" type="primary">carA</name>
    <name evidence="10" type="ORF">K3T81_05205</name>
</gene>
<organism evidence="10 11">
    <name type="scientific">Oceanobacillus jordanicus</name>
    <dbReference type="NCBI Taxonomy" id="2867266"/>
    <lineage>
        <taxon>Bacteria</taxon>
        <taxon>Bacillati</taxon>
        <taxon>Bacillota</taxon>
        <taxon>Bacilli</taxon>
        <taxon>Bacillales</taxon>
        <taxon>Bacillaceae</taxon>
        <taxon>Oceanobacillus</taxon>
    </lineage>
</organism>
<feature type="binding site" evidence="8">
    <location>
        <position position="246"/>
    </location>
    <ligand>
        <name>L-glutamine</name>
        <dbReference type="ChEBI" id="CHEBI:58359"/>
    </ligand>
</feature>
<evidence type="ECO:0000256" key="1">
    <source>
        <dbReference type="ARBA" id="ARBA00005077"/>
    </source>
</evidence>
<dbReference type="InterPro" id="IPR006274">
    <property type="entry name" value="CarbamoylP_synth_ssu"/>
</dbReference>
<sequence length="364" mass="40174">MTKGYLMLQTGEVFSGDWIGAKQDTTGELVFNTSMTGYQEMMTDPSYTGQILTFCYPMIGNYGINLHDLESSDIAVSAVIMSDVCEDPSHYQSVATMSEKLAQAGVSGLTNIDTRALVAIIRKHQTVRARIVSQQSSTTSMSSWKQESTIELVRTVTVPEYEVVGMGDIHIVLLDFGYKKSIVDELLAAQCKVTIVPFTTSVEEIALLSPDGILISNGPGDPIELEAYFSSVKQLSERYPTLGICLGHQLLALAYGGKTKKMPYGHRGGNHPVKELITGKVTITSQNHGYEVVEESIDREAFELTFRNVNDNSVEGIQHRRLPIQSVQFHPEAHPGPSDAAYIFQDFLQQVKTRREQACQSVHS</sequence>
<dbReference type="AlphaFoldDB" id="A0AAW5B4Q5"/>
<dbReference type="GO" id="GO:0004088">
    <property type="term" value="F:carbamoyl-phosphate synthase (glutamine-hydrolyzing) activity"/>
    <property type="evidence" value="ECO:0007669"/>
    <property type="project" value="UniProtKB-UniRule"/>
</dbReference>
<comment type="pathway">
    <text evidence="8">Pyrimidine metabolism; UMP biosynthesis via de novo pathway; (S)-dihydroorotate from bicarbonate: step 1/3.</text>
</comment>
<dbReference type="InterPro" id="IPR036480">
    <property type="entry name" value="CarbP_synth_ssu_N_sf"/>
</dbReference>
<feature type="binding site" evidence="8">
    <location>
        <position position="220"/>
    </location>
    <ligand>
        <name>L-glutamine</name>
        <dbReference type="ChEBI" id="CHEBI:58359"/>
    </ligand>
</feature>
<dbReference type="Gene3D" id="3.40.50.880">
    <property type="match status" value="1"/>
</dbReference>
<feature type="binding site" evidence="8">
    <location>
        <position position="249"/>
    </location>
    <ligand>
        <name>L-glutamine</name>
        <dbReference type="ChEBI" id="CHEBI:58359"/>
    </ligand>
</feature>
<keyword evidence="4 8" id="KW-0547">Nucleotide-binding</keyword>
<evidence type="ECO:0000313" key="11">
    <source>
        <dbReference type="Proteomes" id="UP001199631"/>
    </source>
</evidence>
<dbReference type="PRINTS" id="PR00096">
    <property type="entry name" value="GATASE"/>
</dbReference>
<comment type="subunit">
    <text evidence="8">Composed of two chains; the small (or glutamine) chain promotes the hydrolysis of glutamine to ammonia, which is used by the large (or ammonia) chain to synthesize carbamoyl phosphate. Tetramer of heterodimers (alpha,beta)4.</text>
</comment>
<dbReference type="SMART" id="SM01097">
    <property type="entry name" value="CPSase_sm_chain"/>
    <property type="match status" value="1"/>
</dbReference>
<dbReference type="Pfam" id="PF00117">
    <property type="entry name" value="GATase"/>
    <property type="match status" value="1"/>
</dbReference>
<dbReference type="EC" id="6.3.5.5" evidence="8"/>
<dbReference type="Pfam" id="PF00988">
    <property type="entry name" value="CPSase_sm_chain"/>
    <property type="match status" value="1"/>
</dbReference>
<dbReference type="Proteomes" id="UP001199631">
    <property type="component" value="Unassembled WGS sequence"/>
</dbReference>
<dbReference type="HAMAP" id="MF_01209">
    <property type="entry name" value="CPSase_S_chain"/>
    <property type="match status" value="1"/>
</dbReference>
<dbReference type="EMBL" id="JAIFZM010000003">
    <property type="protein sequence ID" value="MCG3418544.1"/>
    <property type="molecule type" value="Genomic_DNA"/>
</dbReference>
<protein>
    <recommendedName>
        <fullName evidence="8">Carbamoyl phosphate synthase small chain</fullName>
        <ecNumber evidence="8">6.3.5.5</ecNumber>
    </recommendedName>
    <alternativeName>
        <fullName evidence="8">Carbamoyl phosphate synthetase glutamine chain</fullName>
    </alternativeName>
</protein>
<feature type="binding site" evidence="8">
    <location>
        <position position="287"/>
    </location>
    <ligand>
        <name>L-glutamine</name>
        <dbReference type="ChEBI" id="CHEBI:58359"/>
    </ligand>
</feature>
<dbReference type="InterPro" id="IPR029062">
    <property type="entry name" value="Class_I_gatase-like"/>
</dbReference>
<feature type="active site" evidence="8">
    <location>
        <position position="332"/>
    </location>
</feature>
<dbReference type="GO" id="GO:0044205">
    <property type="term" value="P:'de novo' UMP biosynthetic process"/>
    <property type="evidence" value="ECO:0007669"/>
    <property type="project" value="UniProtKB-UniRule"/>
</dbReference>
<feature type="domain" description="Carbamoyl-phosphate synthase small subunit N-terminal" evidence="9">
    <location>
        <begin position="2"/>
        <end position="132"/>
    </location>
</feature>
<comment type="function">
    <text evidence="8">Small subunit of the glutamine-dependent carbamoyl phosphate synthetase (CPSase). CPSase catalyzes the formation of carbamoyl phosphate from the ammonia moiety of glutamine, carbonate, and phosphate donated by ATP, constituting the first step of 2 biosynthetic pathways, one leading to arginine and/or urea and the other to pyrimidine nucleotides. The small subunit (glutamine amidotransferase) binds and cleaves glutamine to supply the large subunit with the substrate ammonia.</text>
</comment>
<evidence type="ECO:0000256" key="5">
    <source>
        <dbReference type="ARBA" id="ARBA00022840"/>
    </source>
</evidence>
<dbReference type="RefSeq" id="WP_238018673.1">
    <property type="nucleotide sequence ID" value="NZ_JAIFZM010000003.1"/>
</dbReference>
<dbReference type="GO" id="GO:0006541">
    <property type="term" value="P:glutamine metabolic process"/>
    <property type="evidence" value="ECO:0007669"/>
    <property type="project" value="InterPro"/>
</dbReference>
<name>A0AAW5B4Q5_9BACI</name>
<dbReference type="InterPro" id="IPR002474">
    <property type="entry name" value="CarbamoylP_synth_ssu_N"/>
</dbReference>
<keyword evidence="5 8" id="KW-0067">ATP-binding</keyword>
<reference evidence="10 11" key="1">
    <citation type="journal article" date="2022" name="Evol. Bioinform. Online">
        <title>Draft Genome Sequence of Oceanobacillus jordanicus Strain GSFE11, a Halotolerant Plant Growth-Promoting Bacterial Endophyte Isolated From the Jordan Valley.</title>
        <authorList>
            <person name="Alhindi T."/>
            <person name="Albdaiwi R."/>
        </authorList>
    </citation>
    <scope>NUCLEOTIDE SEQUENCE [LARGE SCALE GENOMIC DNA]</scope>
    <source>
        <strain evidence="10 11">GSFE11</strain>
    </source>
</reference>
<evidence type="ECO:0000256" key="6">
    <source>
        <dbReference type="ARBA" id="ARBA00022962"/>
    </source>
</evidence>
<comment type="pathway">
    <text evidence="1 8">Amino-acid biosynthesis; L-arginine biosynthesis; carbamoyl phosphate from bicarbonate: step 1/1.</text>
</comment>